<feature type="domain" description="Chitin-binding type-3" evidence="2">
    <location>
        <begin position="753"/>
        <end position="796"/>
    </location>
</feature>
<evidence type="ECO:0000259" key="2">
    <source>
        <dbReference type="SMART" id="SM00495"/>
    </source>
</evidence>
<dbReference type="GO" id="GO:0005975">
    <property type="term" value="P:carbohydrate metabolic process"/>
    <property type="evidence" value="ECO:0007669"/>
    <property type="project" value="InterPro"/>
</dbReference>
<dbReference type="SUPFAM" id="SSF51055">
    <property type="entry name" value="Carbohydrate binding domain"/>
    <property type="match status" value="8"/>
</dbReference>
<dbReference type="SMART" id="SM00495">
    <property type="entry name" value="ChtBD3"/>
    <property type="match status" value="13"/>
</dbReference>
<feature type="domain" description="Chitin-binding type-3" evidence="2">
    <location>
        <begin position="585"/>
        <end position="628"/>
    </location>
</feature>
<dbReference type="GO" id="GO:0005576">
    <property type="term" value="C:extracellular region"/>
    <property type="evidence" value="ECO:0007669"/>
    <property type="project" value="InterPro"/>
</dbReference>
<dbReference type="InterPro" id="IPR036573">
    <property type="entry name" value="CBM_sf_5/12"/>
</dbReference>
<organism evidence="3 4">
    <name type="scientific">endosymbiont of Bathymodiolus septemdierum str. Myojin knoll</name>
    <dbReference type="NCBI Taxonomy" id="1303921"/>
    <lineage>
        <taxon>Bacteria</taxon>
        <taxon>Pseudomonadati</taxon>
        <taxon>Pseudomonadota</taxon>
        <taxon>Gammaproteobacteria</taxon>
        <taxon>sulfur-oxidizing symbionts</taxon>
    </lineage>
</organism>
<keyword evidence="4" id="KW-1185">Reference proteome</keyword>
<evidence type="ECO:0000256" key="1">
    <source>
        <dbReference type="ARBA" id="ARBA00022801"/>
    </source>
</evidence>
<dbReference type="Gene3D" id="2.10.10.20">
    <property type="entry name" value="Carbohydrate-binding module superfamily 5/12"/>
    <property type="match status" value="11"/>
</dbReference>
<feature type="domain" description="Chitin-binding type-3" evidence="2">
    <location>
        <begin position="697"/>
        <end position="740"/>
    </location>
</feature>
<dbReference type="STRING" id="1303921.BSEPE_0308"/>
<reference evidence="3 4" key="2">
    <citation type="journal article" date="2016" name="ISME J.">
        <title>Heterogeneous composition of key metabolic gene clusters in a vent mussel symbiont population.</title>
        <authorList>
            <person name="Ikuta T."/>
            <person name="Takaki Y."/>
            <person name="Nagai Y."/>
            <person name="Shimamura S."/>
            <person name="Tsuda M."/>
            <person name="Kawagucci S."/>
            <person name="Aoki Y."/>
            <person name="Inoue K."/>
            <person name="Teruya M."/>
            <person name="Satou K."/>
            <person name="Teruya K."/>
            <person name="Shimoji M."/>
            <person name="Tamotsu H."/>
            <person name="Hirano T."/>
            <person name="Maruyama T."/>
            <person name="Yoshida T."/>
        </authorList>
    </citation>
    <scope>NUCLEOTIDE SEQUENCE [LARGE SCALE GENOMIC DNA]</scope>
    <source>
        <strain evidence="3 4">Myojin Knoll</strain>
    </source>
</reference>
<feature type="domain" description="Chitin-binding type-3" evidence="2">
    <location>
        <begin position="194"/>
        <end position="237"/>
    </location>
</feature>
<feature type="domain" description="Chitin-binding type-3" evidence="2">
    <location>
        <begin position="641"/>
        <end position="684"/>
    </location>
</feature>
<proteinExistence type="predicted"/>
<gene>
    <name evidence="3" type="ORF">BSEPE_0308</name>
</gene>
<dbReference type="GO" id="GO:0004553">
    <property type="term" value="F:hydrolase activity, hydrolyzing O-glycosyl compounds"/>
    <property type="evidence" value="ECO:0007669"/>
    <property type="project" value="InterPro"/>
</dbReference>
<feature type="domain" description="Chitin-binding type-3" evidence="2">
    <location>
        <begin position="299"/>
        <end position="342"/>
    </location>
</feature>
<evidence type="ECO:0000313" key="3">
    <source>
        <dbReference type="EMBL" id="BAS67323.1"/>
    </source>
</evidence>
<protein>
    <recommendedName>
        <fullName evidence="2">Chitin-binding type-3 domain-containing protein</fullName>
    </recommendedName>
</protein>
<feature type="domain" description="Chitin-binding type-3" evidence="2">
    <location>
        <begin position="143"/>
        <end position="186"/>
    </location>
</feature>
<evidence type="ECO:0000313" key="4">
    <source>
        <dbReference type="Proteomes" id="UP000067399"/>
    </source>
</evidence>
<feature type="domain" description="Chitin-binding type-3" evidence="2">
    <location>
        <begin position="529"/>
        <end position="572"/>
    </location>
</feature>
<reference evidence="3 4" key="1">
    <citation type="journal article" date="2000" name="Mar. Ecol. Prog. Ser.">
        <title>Phylogenetic characterization of endosymbionts in three hydrothermal vent mussels: influence on host distributions.</title>
        <authorList>
            <person name="Fujiwara Y."/>
            <person name="Takai K."/>
            <person name="Uematsu K."/>
            <person name="Tsuchida S."/>
            <person name="Hunt J.C."/>
            <person name="Hashimoto J."/>
        </authorList>
    </citation>
    <scope>NUCLEOTIDE SEQUENCE [LARGE SCALE GENOMIC DNA]</scope>
    <source>
        <strain evidence="3 4">Myojin Knoll</strain>
    </source>
</reference>
<feature type="domain" description="Chitin-binding type-3" evidence="2">
    <location>
        <begin position="367"/>
        <end position="409"/>
    </location>
</feature>
<dbReference type="GO" id="GO:0030246">
    <property type="term" value="F:carbohydrate binding"/>
    <property type="evidence" value="ECO:0007669"/>
    <property type="project" value="InterPro"/>
</dbReference>
<dbReference type="EMBL" id="AP013042">
    <property type="protein sequence ID" value="BAS67323.1"/>
    <property type="molecule type" value="Genomic_DNA"/>
</dbReference>
<name>A0A0P0UQM4_9GAMM</name>
<dbReference type="Proteomes" id="UP000067399">
    <property type="component" value="Chromosome"/>
</dbReference>
<accession>A0A0P0UQM4</accession>
<sequence length="857" mass="98619">MKKWILHLILKLAIYVLAVNNISYAEYNNFLDITKNNFKFQKIEDVNTVDNIFNDAFVEINLEEYENDFNLEKTIGHTINSQQETKAKKTISSMTWSNQTLYDVPYIKVLWKGAIWENIFSTIGEEPGVSEVWHQVGVNSKDLNSWDSEYIYQDIDTAVYWKGFVWRNTAYTINEEPGESEVWKKIGLSGRNTISKWSPDVFYKEAGEVVFWNGRSWRSIGPTKGAEPGKFNDWERIGYVENNTKDDEITWQANKSYNHTGIVVKHNSIIYSSRRLSIGEEPGTTDAWVVVSIATDNPATKWLNDRNYNINDIVIYDNKLWQAAYKNIGERPSYAEDVWSSIVIDSDFEKNTRNFINEQVGIQTDSLTKWDINKPYPEHSRVVYKGRRWENLYYSSGETPGVGINWVLLDKYVDENGILIWQPFEIYRNPGTVVSHNGKTWHNKWYTVGDEPGIDDVWSDTNVDGTHLIDDNGIIIWQSEVGYEKTLAVHNGKYYKNRWYADAGLEPGQSNIWYEVNQDGSNLTDENGAIIWQSNAVYESVTLVVHNGKYYKNKWYADPGLEPGQSNIWYEVNQDGSNLTDENGAIIWQSNAVYESVTLVVHNGKYYKNKWYADPGSEPGQSNIWYEVNQDGSDLTDESGAIIWQSDIVYESVTLVVHNGKYYKNKWYADPGLEPGQSNIWYEVNQDGSNLTDENGAIIWQSDAVYESVTLVVHNGKYYKNKWYADPGSEPGQSNIWYEVNQDGSDLTDESGAIIWQSDIVYESVTLVVHNGKYYKNKWYADPGLEPGQSNIWYEVNQDGSNLTDENGAIIWQSDIVYESVTLVVHNGKYYKNKWYADPGSEPGQSNIWYEVNQDGN</sequence>
<dbReference type="OrthoDB" id="9775889at2"/>
<feature type="domain" description="Chitin-binding type-3" evidence="2">
    <location>
        <begin position="809"/>
        <end position="852"/>
    </location>
</feature>
<feature type="domain" description="Chitin-binding type-3" evidence="2">
    <location>
        <begin position="250"/>
        <end position="291"/>
    </location>
</feature>
<feature type="domain" description="Chitin-binding type-3" evidence="2">
    <location>
        <begin position="477"/>
        <end position="516"/>
    </location>
</feature>
<dbReference type="InterPro" id="IPR003610">
    <property type="entry name" value="CBM5/12"/>
</dbReference>
<feature type="domain" description="Chitin-binding type-3" evidence="2">
    <location>
        <begin position="418"/>
        <end position="461"/>
    </location>
</feature>
<dbReference type="CDD" id="cd12215">
    <property type="entry name" value="ChiC_BD"/>
    <property type="match status" value="1"/>
</dbReference>
<dbReference type="KEGG" id="ebh:BSEPE_0308"/>
<dbReference type="AlphaFoldDB" id="A0A0P0UQM4"/>
<keyword evidence="1" id="KW-0378">Hydrolase</keyword>